<evidence type="ECO:0000313" key="2">
    <source>
        <dbReference type="EMBL" id="MDN4593194.1"/>
    </source>
</evidence>
<organism evidence="2 3">
    <name type="scientific">Polycladomyces subterraneus</name>
    <dbReference type="NCBI Taxonomy" id="1016997"/>
    <lineage>
        <taxon>Bacteria</taxon>
        <taxon>Bacillati</taxon>
        <taxon>Bacillota</taxon>
        <taxon>Bacilli</taxon>
        <taxon>Bacillales</taxon>
        <taxon>Thermoactinomycetaceae</taxon>
        <taxon>Polycladomyces</taxon>
    </lineage>
</organism>
<dbReference type="Pfam" id="PF05866">
    <property type="entry name" value="RusA"/>
    <property type="match status" value="1"/>
</dbReference>
<evidence type="ECO:0000313" key="3">
    <source>
        <dbReference type="Proteomes" id="UP001174196"/>
    </source>
</evidence>
<feature type="region of interest" description="Disordered" evidence="1">
    <location>
        <begin position="1"/>
        <end position="26"/>
    </location>
</feature>
<dbReference type="Proteomes" id="UP001174196">
    <property type="component" value="Unassembled WGS sequence"/>
</dbReference>
<protein>
    <submittedName>
        <fullName evidence="2">RusA family crossover junction endodeoxyribonuclease</fullName>
    </submittedName>
</protein>
<keyword evidence="3" id="KW-1185">Reference proteome</keyword>
<dbReference type="RefSeq" id="WP_301237907.1">
    <property type="nucleotide sequence ID" value="NZ_JANRHH010000020.1"/>
</dbReference>
<dbReference type="Gene3D" id="3.30.1330.70">
    <property type="entry name" value="Holliday junction resolvase RusA"/>
    <property type="match status" value="1"/>
</dbReference>
<comment type="caution">
    <text evidence="2">The sequence shown here is derived from an EMBL/GenBank/DDBJ whole genome shotgun (WGS) entry which is preliminary data.</text>
</comment>
<evidence type="ECO:0000256" key="1">
    <source>
        <dbReference type="SAM" id="MobiDB-lite"/>
    </source>
</evidence>
<proteinExistence type="predicted"/>
<dbReference type="EMBL" id="JANRHH010000020">
    <property type="protein sequence ID" value="MDN4593194.1"/>
    <property type="molecule type" value="Genomic_DNA"/>
</dbReference>
<name>A0ABT8IKB1_9BACL</name>
<dbReference type="InterPro" id="IPR008822">
    <property type="entry name" value="Endonuclease_RusA-like"/>
</dbReference>
<reference evidence="2" key="1">
    <citation type="submission" date="2022-08" db="EMBL/GenBank/DDBJ databases">
        <title>Polycladomyces zharkentsis sp. nov., a novel thermophilic CMC and starch-degrading bacterium isolated from a geothermal spring in Kazakhstan.</title>
        <authorList>
            <person name="Mashzhan A."/>
            <person name="Kistaubaeva A."/>
            <person name="Javier-Lopez R."/>
            <person name="Birkeland N.-K."/>
        </authorList>
    </citation>
    <scope>NUCLEOTIDE SEQUENCE</scope>
    <source>
        <strain evidence="2">KSR 13</strain>
    </source>
</reference>
<accession>A0ABT8IKB1</accession>
<sequence>MNDPIRSSGPVCSGPTDDISREAITPGTVPRYDGPVAVKMVIYLWKHGKEGDIDNMQKTILDALNGIAWTDDRQVMEVFARKHYVNSPNDECVLVSVTNYTPEKEVVDSA</sequence>
<dbReference type="SUPFAM" id="SSF103084">
    <property type="entry name" value="Holliday junction resolvase RusA"/>
    <property type="match status" value="1"/>
</dbReference>
<dbReference type="InterPro" id="IPR036614">
    <property type="entry name" value="RusA-like_sf"/>
</dbReference>
<gene>
    <name evidence="2" type="ORF">NWF35_04640</name>
</gene>